<organism evidence="2">
    <name type="scientific">Nanobsidianus stetteri</name>
    <dbReference type="NCBI Taxonomy" id="1294122"/>
    <lineage>
        <taxon>Archaea</taxon>
        <taxon>Nanobdellota</taxon>
        <taxon>Candidatus Nanoarchaeia</taxon>
        <taxon>Nanoarchaeales</taxon>
        <taxon>Nanopusillaceae</taxon>
        <taxon>Candidatus Nanobsidianus</taxon>
    </lineage>
</organism>
<comment type="caution">
    <text evidence="2">The sequence shown here is derived from an EMBL/GenBank/DDBJ whole genome shotgun (WGS) entry which is preliminary data.</text>
</comment>
<dbReference type="AlphaFoldDB" id="A0A2T9WMF1"/>
<sequence length="322" mass="37945">MSKLYEEYKWSELVNDEVRKYRGSIREGSLLDEFLELAKEKKEKDPTVYIIDRSLLKEIVGCALTDGYKIQDQQARLEYCVNEHYSELPADIKDILKSISEDGIPQEKIYLDKILQMDSKSLEDFIDLYTQNIGTGYTFWSPSKTRIVIIRDDLFSGSDPLLKTIIHEYVHSTGKDSSDIFPMTYPMINDIIEKHIKPHDPRYKEYDYKKIKYLMLNLETTTELSAIYILQDSDLIEPIINRKEFLEKKLYQINQLKEKTGISKIPREDAILAYLVGHFIFEQKDKNDDIREISKKTNKIIEDVLRLYIKEVKNKSEKENRS</sequence>
<reference evidence="1" key="4">
    <citation type="submission" date="2021-11" db="EMBL/GenBank/DDBJ databases">
        <authorList>
            <person name="Munson-Mcgee J."/>
            <person name="Field E."/>
            <person name="Bateson M."/>
            <person name="Rooney C."/>
            <person name="Stepanauskas R."/>
            <person name="Young M."/>
        </authorList>
    </citation>
    <scope>NUCLEOTIDE SEQUENCE</scope>
    <source>
        <strain evidence="1">SCGC AB-777_F03</strain>
    </source>
</reference>
<name>A0A2T9WMF1_NANST</name>
<reference evidence="2" key="1">
    <citation type="journal article" date="2015" name="Appl. Environ. Microbiol.">
        <title>Nanoarchaeota, Their Sulfolobales Host, and Nanoarchaeota Virus Distribution across Yellowstone National Park Hot Springs.</title>
        <authorList>
            <person name="Munson-McGee J.H."/>
            <person name="Field E.K."/>
            <person name="Bateson M."/>
            <person name="Rooney C."/>
            <person name="Stepanauskas R."/>
            <person name="Young M.J."/>
        </authorList>
    </citation>
    <scope>NUCLEOTIDE SEQUENCE [LARGE SCALE GENOMIC DNA]</scope>
    <source>
        <strain evidence="2">SCGC AB-777_F03</strain>
    </source>
</reference>
<reference evidence="2" key="2">
    <citation type="submission" date="2017-05" db="EMBL/GenBank/DDBJ databases">
        <authorList>
            <person name="Song R."/>
            <person name="Chenine A.L."/>
            <person name="Ruprecht R.M."/>
        </authorList>
    </citation>
    <scope>NUCLEOTIDE SEQUENCE</scope>
    <source>
        <strain evidence="2">SCGC AB-777_F03</strain>
    </source>
</reference>
<dbReference type="RefSeq" id="WP_228615224.1">
    <property type="nucleotide sequence ID" value="NZ_QEFP02000004.1"/>
</dbReference>
<protein>
    <submittedName>
        <fullName evidence="2">Uncharacterized protein</fullName>
    </submittedName>
</protein>
<evidence type="ECO:0000313" key="1">
    <source>
        <dbReference type="EMBL" id="MCC5446998.1"/>
    </source>
</evidence>
<proteinExistence type="predicted"/>
<reference evidence="1" key="3">
    <citation type="submission" date="2017-05" db="EMBL/GenBank/DDBJ databases">
        <authorList>
            <person name="Munson-Mcgee J.H."/>
        </authorList>
    </citation>
    <scope>NUCLEOTIDE SEQUENCE</scope>
    <source>
        <strain evidence="1">SCGC AB-777_F03</strain>
    </source>
</reference>
<dbReference type="EMBL" id="QEFP02000004">
    <property type="protein sequence ID" value="MCC5446998.1"/>
    <property type="molecule type" value="Genomic_DNA"/>
</dbReference>
<evidence type="ECO:0000313" key="2">
    <source>
        <dbReference type="EMBL" id="PVU69004.1"/>
    </source>
</evidence>
<gene>
    <name evidence="1" type="ORF">DDW03_001105</name>
    <name evidence="2" type="ORF">DDW03_00575</name>
</gene>
<accession>A0A2T9WMF1</accession>
<dbReference type="Proteomes" id="UP000245509">
    <property type="component" value="Unassembled WGS sequence"/>
</dbReference>
<dbReference type="EMBL" id="QEFP01000001">
    <property type="protein sequence ID" value="PVU69004.1"/>
    <property type="molecule type" value="Genomic_DNA"/>
</dbReference>